<sequence length="164" mass="19044">MEEIMKHTKVVRQQNEMESYYFGQLEKRGVPFHFIPKCYGWVETNLGPGLVFDRVVNDDGTSGRALKEMLADGSVSQEEAMQILARIEHYLLEHSISICDVSPGHILMKKQGTELIPQVIDGVGSRYNDWKLYLLTHVHFFARRKTKALWRKLISMMLNHEHTK</sequence>
<dbReference type="Pfam" id="PF10707">
    <property type="entry name" value="YrbL-PhoP_reg"/>
    <property type="match status" value="1"/>
</dbReference>
<comment type="caution">
    <text evidence="1">The sequence shown here is derived from an EMBL/GenBank/DDBJ whole genome shotgun (WGS) entry which is preliminary data.</text>
</comment>
<dbReference type="EMBL" id="JRWP01000044">
    <property type="protein sequence ID" value="KGY07484.1"/>
    <property type="molecule type" value="Genomic_DNA"/>
</dbReference>
<accession>A0A0A5HVH4</accession>
<reference evidence="1 2" key="1">
    <citation type="submission" date="2014-10" db="EMBL/GenBank/DDBJ databases">
        <title>Genome sequencing of Vibrio sinaloensis T08.</title>
        <authorList>
            <person name="Chan K.-G."/>
            <person name="Mohamad N.I."/>
        </authorList>
    </citation>
    <scope>NUCLEOTIDE SEQUENCE [LARGE SCALE GENOMIC DNA]</scope>
    <source>
        <strain evidence="1 2">T08</strain>
    </source>
</reference>
<proteinExistence type="predicted"/>
<evidence type="ECO:0008006" key="3">
    <source>
        <dbReference type="Google" id="ProtNLM"/>
    </source>
</evidence>
<protein>
    <recommendedName>
        <fullName evidence="3">PhoP regulatory network protein YrbL</fullName>
    </recommendedName>
</protein>
<evidence type="ECO:0000313" key="2">
    <source>
        <dbReference type="Proteomes" id="UP000030451"/>
    </source>
</evidence>
<gene>
    <name evidence="1" type="ORF">NM06_16885</name>
</gene>
<dbReference type="Proteomes" id="UP000030451">
    <property type="component" value="Unassembled WGS sequence"/>
</dbReference>
<dbReference type="AlphaFoldDB" id="A0A0A5HVH4"/>
<name>A0A0A5HVH4_PHOS4</name>
<dbReference type="InterPro" id="IPR019647">
    <property type="entry name" value="PhoP_reg_network_YrbL"/>
</dbReference>
<evidence type="ECO:0000313" key="1">
    <source>
        <dbReference type="EMBL" id="KGY07484.1"/>
    </source>
</evidence>
<organism evidence="1 2">
    <name type="scientific">Photobacterium sp. (strain ATCC 43367)</name>
    <dbReference type="NCBI Taxonomy" id="379097"/>
    <lineage>
        <taxon>Bacteria</taxon>
        <taxon>Pseudomonadati</taxon>
        <taxon>Pseudomonadota</taxon>
        <taxon>Gammaproteobacteria</taxon>
        <taxon>Vibrionales</taxon>
        <taxon>Vibrionaceae</taxon>
        <taxon>Vibrio</taxon>
        <taxon>Vibrio oreintalis group</taxon>
    </lineage>
</organism>